<feature type="compositionally biased region" description="Pro residues" evidence="1">
    <location>
        <begin position="79"/>
        <end position="91"/>
    </location>
</feature>
<organism evidence="2 3">
    <name type="scientific">Triparma verrucosa</name>
    <dbReference type="NCBI Taxonomy" id="1606542"/>
    <lineage>
        <taxon>Eukaryota</taxon>
        <taxon>Sar</taxon>
        <taxon>Stramenopiles</taxon>
        <taxon>Ochrophyta</taxon>
        <taxon>Bolidophyceae</taxon>
        <taxon>Parmales</taxon>
        <taxon>Triparmaceae</taxon>
        <taxon>Triparma</taxon>
    </lineage>
</organism>
<dbReference type="InterPro" id="IPR051412">
    <property type="entry name" value="Formin_Homology_Diaphanous_sf"/>
</dbReference>
<dbReference type="GO" id="GO:0005884">
    <property type="term" value="C:actin filament"/>
    <property type="evidence" value="ECO:0007669"/>
    <property type="project" value="TreeGrafter"/>
</dbReference>
<sequence length="619" mass="67453">MESKSDDDAEDMMMVDEQNHEPNKDHDQPSSTSRERVTSESMVQDVEVVDSTPPSSPRPNSTAPPSTPPPLGTSSTSPAPSPAPSSAPTPPSSSRRGGRKRTASTRVKENLIALQSRPPPTPPRNVKPPKISGTLNPTRINNPSVNVSDISSTILSLTAATCLTQRVVTVRVICSGEYIKRESSGQAKVKRARCYDLKWEGLPQLPPPKPPKKKAKKNLQIPPRSPSPTPSENSTGSLEGEFLNPNSSTILTEDSIKTLSSYSIHPWESLNLNIVKREGMVGSSAIKKMVKSGIEVCDCTGVARKVAGVEGGRGRWTGGEVESRSFVSLIRSLRGRYPEVGEGSFLRFLPEEREEITEGGEEETPVKEEEEEEEEEGEEESPASVMSNRSDEKAAEPLNLIGIMERASPAATKAAEVASGQRDGQKDGTDEGMLSMETLQAKPVAVAPVAVAPTAVAPDQAPNPTPAMFPPPVMPPPEFLPIPSAPVQTPTPMQQYQIQLQHQLQTQAALQIQHHQIPPKTTYKPKSINKPPPRKKLPPSSPPPSSTLLSVPLSQRPGLISVYKNLLSTCYEKDTREHRRREWQFMTGDKVGTRLREVVNRGMELREEEKRVMDVIGKG</sequence>
<feature type="region of interest" description="Disordered" evidence="1">
    <location>
        <begin position="348"/>
        <end position="392"/>
    </location>
</feature>
<keyword evidence="3" id="KW-1185">Reference proteome</keyword>
<comment type="caution">
    <text evidence="2">The sequence shown here is derived from an EMBL/GenBank/DDBJ whole genome shotgun (WGS) entry which is preliminary data.</text>
</comment>
<feature type="region of interest" description="Disordered" evidence="1">
    <location>
        <begin position="411"/>
        <end position="431"/>
    </location>
</feature>
<feature type="compositionally biased region" description="Basic and acidic residues" evidence="1">
    <location>
        <begin position="17"/>
        <end position="38"/>
    </location>
</feature>
<feature type="compositionally biased region" description="Acidic residues" evidence="1">
    <location>
        <begin position="352"/>
        <end position="381"/>
    </location>
</feature>
<dbReference type="PANTHER" id="PTHR45691:SF6">
    <property type="entry name" value="PROTEIN DIAPHANOUS"/>
    <property type="match status" value="1"/>
</dbReference>
<dbReference type="EMBL" id="BRXX01000418">
    <property type="protein sequence ID" value="GMI10537.1"/>
    <property type="molecule type" value="Genomic_DNA"/>
</dbReference>
<dbReference type="AlphaFoldDB" id="A0A9W7FE05"/>
<feature type="region of interest" description="Disordered" evidence="1">
    <location>
        <begin position="517"/>
        <end position="552"/>
    </location>
</feature>
<feature type="compositionally biased region" description="Pro residues" evidence="1">
    <location>
        <begin position="117"/>
        <end position="126"/>
    </location>
</feature>
<dbReference type="PANTHER" id="PTHR45691">
    <property type="entry name" value="PROTEIN DIAPHANOUS"/>
    <property type="match status" value="1"/>
</dbReference>
<protein>
    <submittedName>
        <fullName evidence="2">Uncharacterized protein</fullName>
    </submittedName>
</protein>
<evidence type="ECO:0000313" key="2">
    <source>
        <dbReference type="EMBL" id="GMI10537.1"/>
    </source>
</evidence>
<reference evidence="3" key="1">
    <citation type="journal article" date="2023" name="Commun. Biol.">
        <title>Genome analysis of Parmales, the sister group of diatoms, reveals the evolutionary specialization of diatoms from phago-mixotrophs to photoautotrophs.</title>
        <authorList>
            <person name="Ban H."/>
            <person name="Sato S."/>
            <person name="Yoshikawa S."/>
            <person name="Yamada K."/>
            <person name="Nakamura Y."/>
            <person name="Ichinomiya M."/>
            <person name="Sato N."/>
            <person name="Blanc-Mathieu R."/>
            <person name="Endo H."/>
            <person name="Kuwata A."/>
            <person name="Ogata H."/>
        </authorList>
    </citation>
    <scope>NUCLEOTIDE SEQUENCE [LARGE SCALE GENOMIC DNA]</scope>
    <source>
        <strain evidence="3">NIES 3699</strain>
    </source>
</reference>
<dbReference type="Proteomes" id="UP001165160">
    <property type="component" value="Unassembled WGS sequence"/>
</dbReference>
<evidence type="ECO:0000256" key="1">
    <source>
        <dbReference type="SAM" id="MobiDB-lite"/>
    </source>
</evidence>
<gene>
    <name evidence="2" type="ORF">TrVE_jg12709</name>
</gene>
<name>A0A9W7FE05_9STRA</name>
<feature type="region of interest" description="Disordered" evidence="1">
    <location>
        <begin position="1"/>
        <end position="139"/>
    </location>
</feature>
<accession>A0A9W7FE05</accession>
<feature type="region of interest" description="Disordered" evidence="1">
    <location>
        <begin position="200"/>
        <end position="245"/>
    </location>
</feature>
<proteinExistence type="predicted"/>
<evidence type="ECO:0000313" key="3">
    <source>
        <dbReference type="Proteomes" id="UP001165160"/>
    </source>
</evidence>
<dbReference type="GO" id="GO:0030041">
    <property type="term" value="P:actin filament polymerization"/>
    <property type="evidence" value="ECO:0007669"/>
    <property type="project" value="TreeGrafter"/>
</dbReference>